<organism evidence="1 2">
    <name type="scientific">Candidatus Entotheonella gemina</name>
    <dbReference type="NCBI Taxonomy" id="1429439"/>
    <lineage>
        <taxon>Bacteria</taxon>
        <taxon>Pseudomonadati</taxon>
        <taxon>Nitrospinota/Tectimicrobiota group</taxon>
        <taxon>Candidatus Tectimicrobiota</taxon>
        <taxon>Candidatus Entotheonellia</taxon>
        <taxon>Candidatus Entotheonellales</taxon>
        <taxon>Candidatus Entotheonellaceae</taxon>
        <taxon>Candidatus Entotheonella</taxon>
    </lineage>
</organism>
<gene>
    <name evidence="1" type="ORF">ETSY2_25530</name>
</gene>
<dbReference type="AlphaFoldDB" id="W4M4Y9"/>
<dbReference type="EMBL" id="AZHX01001066">
    <property type="protein sequence ID" value="ETX05001.1"/>
    <property type="molecule type" value="Genomic_DNA"/>
</dbReference>
<evidence type="ECO:0000313" key="1">
    <source>
        <dbReference type="EMBL" id="ETX05001.1"/>
    </source>
</evidence>
<proteinExistence type="predicted"/>
<protein>
    <recommendedName>
        <fullName evidence="3">DUF5678 domain-containing protein</fullName>
    </recommendedName>
</protein>
<dbReference type="Proteomes" id="UP000019140">
    <property type="component" value="Unassembled WGS sequence"/>
</dbReference>
<reference evidence="1 2" key="1">
    <citation type="journal article" date="2014" name="Nature">
        <title>An environmental bacterial taxon with a large and distinct metabolic repertoire.</title>
        <authorList>
            <person name="Wilson M.C."/>
            <person name="Mori T."/>
            <person name="Ruckert C."/>
            <person name="Uria A.R."/>
            <person name="Helf M.J."/>
            <person name="Takada K."/>
            <person name="Gernert C."/>
            <person name="Steffens U.A."/>
            <person name="Heycke N."/>
            <person name="Schmitt S."/>
            <person name="Rinke C."/>
            <person name="Helfrich E.J."/>
            <person name="Brachmann A.O."/>
            <person name="Gurgui C."/>
            <person name="Wakimoto T."/>
            <person name="Kracht M."/>
            <person name="Crusemann M."/>
            <person name="Hentschel U."/>
            <person name="Abe I."/>
            <person name="Matsunaga S."/>
            <person name="Kalinowski J."/>
            <person name="Takeyama H."/>
            <person name="Piel J."/>
        </authorList>
    </citation>
    <scope>NUCLEOTIDE SEQUENCE [LARGE SCALE GENOMIC DNA]</scope>
    <source>
        <strain evidence="2">TSY2</strain>
    </source>
</reference>
<keyword evidence="2" id="KW-1185">Reference proteome</keyword>
<name>W4M4Y9_9BACT</name>
<sequence>MVNKPTRITMEKITNPEEIAKAQAQRKRFDRNSAWLQAHITEVYTRYRGKCICVAGQELFAADSPEEVLALATTAHPEDDGRLLRYIPREKIARIYAN</sequence>
<evidence type="ECO:0008006" key="3">
    <source>
        <dbReference type="Google" id="ProtNLM"/>
    </source>
</evidence>
<evidence type="ECO:0000313" key="2">
    <source>
        <dbReference type="Proteomes" id="UP000019140"/>
    </source>
</evidence>
<accession>W4M4Y9</accession>
<dbReference type="HOGENOM" id="CLU_2328534_0_0_7"/>
<comment type="caution">
    <text evidence="1">The sequence shown here is derived from an EMBL/GenBank/DDBJ whole genome shotgun (WGS) entry which is preliminary data.</text>
</comment>